<dbReference type="PANTHER" id="PTHR31272:SF6">
    <property type="entry name" value="CYTOCHROME C-TYPE BIOGENESIS CCDA-LIKE CHLOROPLASTIC PROTEIN"/>
    <property type="match status" value="1"/>
</dbReference>
<dbReference type="RefSeq" id="YP_009244152.1">
    <property type="nucleotide sequence ID" value="NC_029858.1"/>
</dbReference>
<dbReference type="Pfam" id="PF02683">
    <property type="entry name" value="DsbD_TM"/>
    <property type="match status" value="1"/>
</dbReference>
<feature type="transmembrane region" description="Helical" evidence="10">
    <location>
        <begin position="69"/>
        <end position="91"/>
    </location>
</feature>
<feature type="domain" description="Cytochrome C biogenesis protein transmembrane" evidence="11">
    <location>
        <begin position="33"/>
        <end position="197"/>
    </location>
</feature>
<comment type="subcellular location">
    <subcellularLocation>
        <location evidence="1">Membrane</location>
        <topology evidence="1">Multi-pass membrane protein</topology>
    </subcellularLocation>
    <subcellularLocation>
        <location evidence="2">Plastid</location>
        <location evidence="2">Chloroplast</location>
    </subcellularLocation>
</comment>
<dbReference type="GO" id="GO:0009507">
    <property type="term" value="C:chloroplast"/>
    <property type="evidence" value="ECO:0007669"/>
    <property type="project" value="UniProtKB-SubCell"/>
</dbReference>
<organism evidence="12">
    <name type="scientific">Gelidium elegans</name>
    <name type="common">Red alga</name>
    <dbReference type="NCBI Taxonomy" id="37200"/>
    <lineage>
        <taxon>Eukaryota</taxon>
        <taxon>Rhodophyta</taxon>
        <taxon>Florideophyceae</taxon>
        <taxon>Rhodymeniophycidae</taxon>
        <taxon>Gelidiales</taxon>
        <taxon>Gelidiaceae</taxon>
        <taxon>Gelidium</taxon>
    </lineage>
</organism>
<reference evidence="12" key="1">
    <citation type="submission" date="2015-07" db="EMBL/GenBank/DDBJ databases">
        <title>Reconstructing the complex evolutionary history of mobile plasmids in red algal genomes.</title>
        <authorList>
            <person name="Lee J."/>
            <person name="Kim K.M."/>
            <person name="Yang E.C."/>
            <person name="Miller K.A."/>
            <person name="Boo S.M."/>
            <person name="Bhattacharya D."/>
            <person name="Yoon H.S."/>
        </authorList>
    </citation>
    <scope>NUCLEOTIDE SEQUENCE</scope>
</reference>
<evidence type="ECO:0000256" key="5">
    <source>
        <dbReference type="ARBA" id="ARBA00022640"/>
    </source>
</evidence>
<evidence type="ECO:0000259" key="11">
    <source>
        <dbReference type="Pfam" id="PF02683"/>
    </source>
</evidence>
<dbReference type="GO" id="GO:0016020">
    <property type="term" value="C:membrane"/>
    <property type="evidence" value="ECO:0007669"/>
    <property type="project" value="UniProtKB-SubCell"/>
</dbReference>
<geneLocation type="plastid" evidence="12"/>
<evidence type="ECO:0000256" key="8">
    <source>
        <dbReference type="ARBA" id="ARBA00022989"/>
    </source>
</evidence>
<evidence type="ECO:0000256" key="4">
    <source>
        <dbReference type="ARBA" id="ARBA00022528"/>
    </source>
</evidence>
<evidence type="ECO:0000256" key="10">
    <source>
        <dbReference type="SAM" id="Phobius"/>
    </source>
</evidence>
<evidence type="ECO:0000313" key="12">
    <source>
        <dbReference type="EMBL" id="AMK96394.1"/>
    </source>
</evidence>
<keyword evidence="9 10" id="KW-0472">Membrane</keyword>
<evidence type="ECO:0000256" key="7">
    <source>
        <dbReference type="ARBA" id="ARBA00022748"/>
    </source>
</evidence>
<sequence length="239" mass="27057">MILLSNIQIQLYYIEQYLSHIISTDLNDLNPLTLCFLIISGCLTSFNPCFISIMPLIISYTSSQKSSYLNLIFFSIGLTLSFLLSIILIYFVDYQYRSILKSLPLISSSITIFLGLSLLQILSVHISPTNFHTVIFKRHSQINFFIMGTVIGFSSIPCSTPILATVLFWISFTSNFSLGLIYLLFYIIGIMLPILAFLNLINQYQNFTIFNKLWSKSILLSGSIVLSSGIFSLLNQIFS</sequence>
<evidence type="ECO:0000256" key="6">
    <source>
        <dbReference type="ARBA" id="ARBA00022692"/>
    </source>
</evidence>
<keyword evidence="8 10" id="KW-1133">Transmembrane helix</keyword>
<keyword evidence="6 10" id="KW-0812">Transmembrane</keyword>
<dbReference type="EMBL" id="KT266786">
    <property type="protein sequence ID" value="AMK96394.1"/>
    <property type="molecule type" value="Genomic_DNA"/>
</dbReference>
<feature type="transmembrane region" description="Helical" evidence="10">
    <location>
        <begin position="213"/>
        <end position="234"/>
    </location>
</feature>
<dbReference type="AlphaFoldDB" id="A0A141SDM6"/>
<gene>
    <name evidence="12" type="primary">ccdA</name>
    <name evidence="12" type="ORF">Gele_146</name>
</gene>
<evidence type="ECO:0000256" key="1">
    <source>
        <dbReference type="ARBA" id="ARBA00004141"/>
    </source>
</evidence>
<keyword evidence="5 12" id="KW-0934">Plastid</keyword>
<proteinExistence type="inferred from homology"/>
<dbReference type="InterPro" id="IPR003834">
    <property type="entry name" value="Cyt_c_assmbl_TM_dom"/>
</dbReference>
<keyword evidence="4" id="KW-0150">Chloroplast</keyword>
<protein>
    <submittedName>
        <fullName evidence="12">Cytochrome c biogenesis protein transmembrane region</fullName>
    </submittedName>
</protein>
<keyword evidence="7" id="KW-0201">Cytochrome c-type biogenesis</keyword>
<evidence type="ECO:0000256" key="9">
    <source>
        <dbReference type="ARBA" id="ARBA00023136"/>
    </source>
</evidence>
<accession>A0A141SDM6</accession>
<dbReference type="GeneID" id="27215888"/>
<feature type="transmembrane region" description="Helical" evidence="10">
    <location>
        <begin position="103"/>
        <end position="124"/>
    </location>
</feature>
<dbReference type="InterPro" id="IPR051790">
    <property type="entry name" value="Cytochrome_c-biogenesis_DsbD"/>
</dbReference>
<comment type="similarity">
    <text evidence="3">Belongs to the DsbD family.</text>
</comment>
<dbReference type="GO" id="GO:0017004">
    <property type="term" value="P:cytochrome complex assembly"/>
    <property type="evidence" value="ECO:0007669"/>
    <property type="project" value="UniProtKB-KW"/>
</dbReference>
<feature type="transmembrane region" description="Helical" evidence="10">
    <location>
        <begin position="176"/>
        <end position="201"/>
    </location>
</feature>
<evidence type="ECO:0000256" key="2">
    <source>
        <dbReference type="ARBA" id="ARBA00004229"/>
    </source>
</evidence>
<name>A0A141SDM6_GELEL</name>
<feature type="transmembrane region" description="Helical" evidence="10">
    <location>
        <begin position="144"/>
        <end position="170"/>
    </location>
</feature>
<dbReference type="PANTHER" id="PTHR31272">
    <property type="entry name" value="CYTOCHROME C-TYPE BIOGENESIS PROTEIN HI_1454-RELATED"/>
    <property type="match status" value="1"/>
</dbReference>
<feature type="transmembrane region" description="Helical" evidence="10">
    <location>
        <begin position="36"/>
        <end position="57"/>
    </location>
</feature>
<evidence type="ECO:0000256" key="3">
    <source>
        <dbReference type="ARBA" id="ARBA00006143"/>
    </source>
</evidence>